<proteinExistence type="predicted"/>
<evidence type="ECO:0000313" key="2">
    <source>
        <dbReference type="Proteomes" id="UP000619293"/>
    </source>
</evidence>
<name>A0A8J3K6J4_9ACTN</name>
<sequence length="63" mass="6793">MADALMRDQFAAGFEAVQRVPNTAQAASVVLPERGQTWQLITRLEFSGRDLASDVGNDVRGAS</sequence>
<reference evidence="1 2" key="1">
    <citation type="submission" date="2021-01" db="EMBL/GenBank/DDBJ databases">
        <title>Whole genome shotgun sequence of Catellatospora chokoriensis NBRC 107358.</title>
        <authorList>
            <person name="Komaki H."/>
            <person name="Tamura T."/>
        </authorList>
    </citation>
    <scope>NUCLEOTIDE SEQUENCE [LARGE SCALE GENOMIC DNA]</scope>
    <source>
        <strain evidence="1 2">NBRC 107358</strain>
    </source>
</reference>
<evidence type="ECO:0000313" key="1">
    <source>
        <dbReference type="EMBL" id="GIF91620.1"/>
    </source>
</evidence>
<keyword evidence="2" id="KW-1185">Reference proteome</keyword>
<organism evidence="1 2">
    <name type="scientific">Catellatospora chokoriensis</name>
    <dbReference type="NCBI Taxonomy" id="310353"/>
    <lineage>
        <taxon>Bacteria</taxon>
        <taxon>Bacillati</taxon>
        <taxon>Actinomycetota</taxon>
        <taxon>Actinomycetes</taxon>
        <taxon>Micromonosporales</taxon>
        <taxon>Micromonosporaceae</taxon>
        <taxon>Catellatospora</taxon>
    </lineage>
</organism>
<gene>
    <name evidence="1" type="ORF">Cch02nite_50640</name>
</gene>
<dbReference type="Proteomes" id="UP000619293">
    <property type="component" value="Unassembled WGS sequence"/>
</dbReference>
<protein>
    <submittedName>
        <fullName evidence="1">Uncharacterized protein</fullName>
    </submittedName>
</protein>
<dbReference type="EMBL" id="BONG01000034">
    <property type="protein sequence ID" value="GIF91620.1"/>
    <property type="molecule type" value="Genomic_DNA"/>
</dbReference>
<accession>A0A8J3K6J4</accession>
<comment type="caution">
    <text evidence="1">The sequence shown here is derived from an EMBL/GenBank/DDBJ whole genome shotgun (WGS) entry which is preliminary data.</text>
</comment>
<dbReference type="AlphaFoldDB" id="A0A8J3K6J4"/>